<evidence type="ECO:0000313" key="2">
    <source>
        <dbReference type="Proteomes" id="UP000319514"/>
    </source>
</evidence>
<comment type="caution">
    <text evidence="1">The sequence shown here is derived from an EMBL/GenBank/DDBJ whole genome shotgun (WGS) entry which is preliminary data.</text>
</comment>
<dbReference type="Proteomes" id="UP000319514">
    <property type="component" value="Unassembled WGS sequence"/>
</dbReference>
<proteinExistence type="predicted"/>
<organism evidence="1 2">
    <name type="scientific">Oryzihumus leptocrescens</name>
    <dbReference type="NCBI Taxonomy" id="297536"/>
    <lineage>
        <taxon>Bacteria</taxon>
        <taxon>Bacillati</taxon>
        <taxon>Actinomycetota</taxon>
        <taxon>Actinomycetes</taxon>
        <taxon>Micrococcales</taxon>
        <taxon>Intrasporangiaceae</taxon>
        <taxon>Oryzihumus</taxon>
    </lineage>
</organism>
<dbReference type="RefSeq" id="WP_281286372.1">
    <property type="nucleotide sequence ID" value="NZ_BAAAKX010000019.1"/>
</dbReference>
<protein>
    <submittedName>
        <fullName evidence="1">Uncharacterized protein</fullName>
    </submittedName>
</protein>
<sequence>MTVHLRALAASTAAAAMGLTLGLVVRDWPGFIDWVITRRPVAG</sequence>
<keyword evidence="2" id="KW-1185">Reference proteome</keyword>
<dbReference type="EMBL" id="VFOQ01000002">
    <property type="protein sequence ID" value="TQL57016.1"/>
    <property type="molecule type" value="Genomic_DNA"/>
</dbReference>
<dbReference type="AlphaFoldDB" id="A0A542Z9L4"/>
<evidence type="ECO:0000313" key="1">
    <source>
        <dbReference type="EMBL" id="TQL57016.1"/>
    </source>
</evidence>
<gene>
    <name evidence="1" type="ORF">FB474_3785</name>
</gene>
<name>A0A542Z9L4_9MICO</name>
<reference evidence="1 2" key="1">
    <citation type="submission" date="2019-06" db="EMBL/GenBank/DDBJ databases">
        <title>Sequencing the genomes of 1000 actinobacteria strains.</title>
        <authorList>
            <person name="Klenk H.-P."/>
        </authorList>
    </citation>
    <scope>NUCLEOTIDE SEQUENCE [LARGE SCALE GENOMIC DNA]</scope>
    <source>
        <strain evidence="1 2">DSM 18082</strain>
    </source>
</reference>
<accession>A0A542Z9L4</accession>